<accession>A0A9X1K065</accession>
<gene>
    <name evidence="5" type="ORF">KX928_00120</name>
</gene>
<keyword evidence="1" id="KW-0547">Nucleotide-binding</keyword>
<evidence type="ECO:0000256" key="3">
    <source>
        <dbReference type="ARBA" id="ARBA00022840"/>
    </source>
</evidence>
<keyword evidence="3" id="KW-0067">ATP-binding</keyword>
<dbReference type="AlphaFoldDB" id="A0A9X1K065"/>
<dbReference type="EMBL" id="JAHXDN010000001">
    <property type="protein sequence ID" value="MBW4706183.1"/>
    <property type="molecule type" value="Genomic_DNA"/>
</dbReference>
<name>A0A9X1K065_9RHOB</name>
<dbReference type="PANTHER" id="PTHR43309">
    <property type="entry name" value="5-OXOPROLINASE SUBUNIT C"/>
    <property type="match status" value="1"/>
</dbReference>
<dbReference type="RefSeq" id="WP_219497604.1">
    <property type="nucleotide sequence ID" value="NZ_JAHXDN010000001.1"/>
</dbReference>
<evidence type="ECO:0000313" key="5">
    <source>
        <dbReference type="EMBL" id="MBW4706183.1"/>
    </source>
</evidence>
<dbReference type="PANTHER" id="PTHR43309:SF5">
    <property type="entry name" value="5-OXOPROLINASE SUBUNIT C"/>
    <property type="match status" value="1"/>
</dbReference>
<keyword evidence="6" id="KW-1185">Reference proteome</keyword>
<organism evidence="5 6">
    <name type="scientific">Roseobacter insulae</name>
    <dbReference type="NCBI Taxonomy" id="2859783"/>
    <lineage>
        <taxon>Bacteria</taxon>
        <taxon>Pseudomonadati</taxon>
        <taxon>Pseudomonadota</taxon>
        <taxon>Alphaproteobacteria</taxon>
        <taxon>Rhodobacterales</taxon>
        <taxon>Roseobacteraceae</taxon>
        <taxon>Roseobacter</taxon>
    </lineage>
</organism>
<reference evidence="5" key="1">
    <citation type="submission" date="2021-07" db="EMBL/GenBank/DDBJ databases">
        <title>Roseobacter insulae sp. nov., isolated from a tidal flat.</title>
        <authorList>
            <person name="Park S."/>
            <person name="Yoon J.-H."/>
        </authorList>
    </citation>
    <scope>NUCLEOTIDE SEQUENCE</scope>
    <source>
        <strain evidence="5">YSTF-M11</strain>
    </source>
</reference>
<dbReference type="GO" id="GO:0016787">
    <property type="term" value="F:hydrolase activity"/>
    <property type="evidence" value="ECO:0007669"/>
    <property type="project" value="UniProtKB-KW"/>
</dbReference>
<keyword evidence="2" id="KW-0378">Hydrolase</keyword>
<dbReference type="SMART" id="SM00797">
    <property type="entry name" value="AHS2"/>
    <property type="match status" value="1"/>
</dbReference>
<dbReference type="GO" id="GO:0005524">
    <property type="term" value="F:ATP binding"/>
    <property type="evidence" value="ECO:0007669"/>
    <property type="project" value="UniProtKB-KW"/>
</dbReference>
<protein>
    <submittedName>
        <fullName evidence="5">Biotin-dependent carboxyltransferase family protein</fullName>
    </submittedName>
</protein>
<dbReference type="InterPro" id="IPR052708">
    <property type="entry name" value="PxpC"/>
</dbReference>
<dbReference type="InterPro" id="IPR003778">
    <property type="entry name" value="CT_A_B"/>
</dbReference>
<sequence>MSAELMIRAAGPAMSLQDMGRQGYLVFGLTRGGAADRRALYEGAALLGQPPDCAAIEMVGMGGTFEATADTVIALTGARMTATRDGAPLVWNASHALPAGAMLVIGGAQAGTYGYLHVAGGFDAPLQMGARASHLNAGIGGLLQAGDALPLCPGQTARSGYFLTPEDRLQGGTVRVVTSFQSHHFSEETRVRFAETGFRRDPRGNRQGVRMEADGDGFFAEGGLSIVSEVITTGDIQVTGDGAPYVLMCESQTTGGYPRIGTVIPSDLPRVAQAAAGTALRFEFIDHDEAIAIETRARADIKALASRIQPLIRDPYDIADLLRYQLVGGVISATADPFET</sequence>
<evidence type="ECO:0000259" key="4">
    <source>
        <dbReference type="SMART" id="SM00797"/>
    </source>
</evidence>
<evidence type="ECO:0000256" key="2">
    <source>
        <dbReference type="ARBA" id="ARBA00022801"/>
    </source>
</evidence>
<comment type="caution">
    <text evidence="5">The sequence shown here is derived from an EMBL/GenBank/DDBJ whole genome shotgun (WGS) entry which is preliminary data.</text>
</comment>
<evidence type="ECO:0000313" key="6">
    <source>
        <dbReference type="Proteomes" id="UP001138661"/>
    </source>
</evidence>
<evidence type="ECO:0000256" key="1">
    <source>
        <dbReference type="ARBA" id="ARBA00022741"/>
    </source>
</evidence>
<dbReference type="Pfam" id="PF02626">
    <property type="entry name" value="CT_A_B"/>
    <property type="match status" value="1"/>
</dbReference>
<dbReference type="Proteomes" id="UP001138661">
    <property type="component" value="Unassembled WGS sequence"/>
</dbReference>
<feature type="domain" description="Carboxyltransferase" evidence="4">
    <location>
        <begin position="26"/>
        <end position="299"/>
    </location>
</feature>
<proteinExistence type="predicted"/>